<dbReference type="InterPro" id="IPR037393">
    <property type="entry name" value="Bud22/SRFB1"/>
</dbReference>
<feature type="region of interest" description="Disordered" evidence="5">
    <location>
        <begin position="368"/>
        <end position="423"/>
    </location>
</feature>
<name>A0AAD5LGV2_9CRUS</name>
<comment type="function">
    <text evidence="3">May be involved in regulating transcriptional activation of cardiac genes during the aging process. May play a role in biosynthesis and/or processing of SLC2A4 in adipose cells.</text>
</comment>
<organism evidence="7 8">
    <name type="scientific">Daphnia sinensis</name>
    <dbReference type="NCBI Taxonomy" id="1820382"/>
    <lineage>
        <taxon>Eukaryota</taxon>
        <taxon>Metazoa</taxon>
        <taxon>Ecdysozoa</taxon>
        <taxon>Arthropoda</taxon>
        <taxon>Crustacea</taxon>
        <taxon>Branchiopoda</taxon>
        <taxon>Diplostraca</taxon>
        <taxon>Cladocera</taxon>
        <taxon>Anomopoda</taxon>
        <taxon>Daphniidae</taxon>
        <taxon>Daphnia</taxon>
        <taxon>Daphnia similis group</taxon>
    </lineage>
</organism>
<evidence type="ECO:0000256" key="4">
    <source>
        <dbReference type="ARBA" id="ARBA00033254"/>
    </source>
</evidence>
<feature type="compositionally biased region" description="Polar residues" evidence="5">
    <location>
        <begin position="398"/>
        <end position="410"/>
    </location>
</feature>
<dbReference type="InterPro" id="IPR015158">
    <property type="entry name" value="Bud22_dom"/>
</dbReference>
<reference evidence="7 8" key="1">
    <citation type="submission" date="2022-05" db="EMBL/GenBank/DDBJ databases">
        <title>A multi-omics perspective on studying reproductive biology in Daphnia sinensis.</title>
        <authorList>
            <person name="Jia J."/>
        </authorList>
    </citation>
    <scope>NUCLEOTIDE SEQUENCE [LARGE SCALE GENOMIC DNA]</scope>
    <source>
        <strain evidence="7 8">WSL</strain>
    </source>
</reference>
<gene>
    <name evidence="7" type="ORF">GHT06_009993</name>
</gene>
<feature type="compositionally biased region" description="Basic and acidic residues" evidence="5">
    <location>
        <begin position="368"/>
        <end position="379"/>
    </location>
</feature>
<dbReference type="EMBL" id="WJBH02000002">
    <property type="protein sequence ID" value="KAI9562540.1"/>
    <property type="molecule type" value="Genomic_DNA"/>
</dbReference>
<evidence type="ECO:0000256" key="1">
    <source>
        <dbReference type="ARBA" id="ARBA00013459"/>
    </source>
</evidence>
<evidence type="ECO:0000259" key="6">
    <source>
        <dbReference type="Pfam" id="PF09073"/>
    </source>
</evidence>
<dbReference type="Proteomes" id="UP000820818">
    <property type="component" value="Linkage Group LG2"/>
</dbReference>
<accession>A0AAD5LGV2</accession>
<dbReference type="GO" id="GO:0005634">
    <property type="term" value="C:nucleus"/>
    <property type="evidence" value="ECO:0007669"/>
    <property type="project" value="TreeGrafter"/>
</dbReference>
<dbReference type="AlphaFoldDB" id="A0AAD5LGV2"/>
<proteinExistence type="predicted"/>
<comment type="caution">
    <text evidence="7">The sequence shown here is derived from an EMBL/GenBank/DDBJ whole genome shotgun (WGS) entry which is preliminary data.</text>
</comment>
<evidence type="ECO:0000256" key="3">
    <source>
        <dbReference type="ARBA" id="ARBA00025646"/>
    </source>
</evidence>
<evidence type="ECO:0000256" key="2">
    <source>
        <dbReference type="ARBA" id="ARBA00023054"/>
    </source>
</evidence>
<dbReference type="PANTHER" id="PTHR23325:SF1">
    <property type="entry name" value="SERUM RESPONSE FACTOR-BINDING PROTEIN 1"/>
    <property type="match status" value="1"/>
</dbReference>
<keyword evidence="2" id="KW-0175">Coiled coil</keyword>
<sequence length="442" mass="49741">MTTINGLEKIALNNQIVRMRKDVKRARLWLINSLTHRVKKLKGSKTSDLEKNQLKAEKLRNKICLLKQICIDEVSKFALCNKNDSPGLSSSESELDLSQKLMLQLANHRLVQQQVQVFRQTYSGPMDRLILLVRALGLQYQKKKTKKLVDCASSQNNHEEVKVASVTPKTRKKKIIPVPEGESASTSECKLNYLCTTDAPSPANFGTLEEIKSNQDVLSLPVEVPNNLMDPLKPSSGFQHNSNFTLTVNNNEHEDLLKNDETRGNANSDLVKRSQIKKILAQKVPWPKFSAPPVNKKIGTMIIKQLNLENEAEAISFDETCIAHDATQNTNRTPRDSFFLGGVDVSSDDEATKNSSILHRIKNEEGTNLEVKDSGDKKWSQQSRSNSRHKLSNRKTQTKPTVTSSAQSTEVLHPSWQAKRKEKQLQIKIGVGQGKKIRFDDN</sequence>
<keyword evidence="8" id="KW-1185">Reference proteome</keyword>
<dbReference type="Pfam" id="PF09073">
    <property type="entry name" value="BUD22"/>
    <property type="match status" value="1"/>
</dbReference>
<dbReference type="PANTHER" id="PTHR23325">
    <property type="entry name" value="SERUM RESPONSE FACTOR-BINDING"/>
    <property type="match status" value="1"/>
</dbReference>
<evidence type="ECO:0000313" key="7">
    <source>
        <dbReference type="EMBL" id="KAI9562540.1"/>
    </source>
</evidence>
<feature type="compositionally biased region" description="Basic residues" evidence="5">
    <location>
        <begin position="386"/>
        <end position="397"/>
    </location>
</feature>
<evidence type="ECO:0000313" key="8">
    <source>
        <dbReference type="Proteomes" id="UP000820818"/>
    </source>
</evidence>
<evidence type="ECO:0000256" key="5">
    <source>
        <dbReference type="SAM" id="MobiDB-lite"/>
    </source>
</evidence>
<protein>
    <recommendedName>
        <fullName evidence="1">Serum response factor-binding protein 1</fullName>
    </recommendedName>
    <alternativeName>
        <fullName evidence="4">SRF-dependent transcription regulation-associated protein</fullName>
    </alternativeName>
</protein>
<feature type="domain" description="Bud22" evidence="6">
    <location>
        <begin position="372"/>
        <end position="440"/>
    </location>
</feature>
<dbReference type="GO" id="GO:0030490">
    <property type="term" value="P:maturation of SSU-rRNA"/>
    <property type="evidence" value="ECO:0007669"/>
    <property type="project" value="TreeGrafter"/>
</dbReference>
<dbReference type="GO" id="GO:0030686">
    <property type="term" value="C:90S preribosome"/>
    <property type="evidence" value="ECO:0007669"/>
    <property type="project" value="TreeGrafter"/>
</dbReference>